<dbReference type="Gene3D" id="3.30.450.90">
    <property type="match status" value="1"/>
</dbReference>
<dbReference type="SMART" id="SM00382">
    <property type="entry name" value="AAA"/>
    <property type="match status" value="1"/>
</dbReference>
<dbReference type="InterPro" id="IPR037257">
    <property type="entry name" value="T2SS_E_N_sf"/>
</dbReference>
<dbReference type="Proteomes" id="UP000051269">
    <property type="component" value="Unassembled WGS sequence"/>
</dbReference>
<dbReference type="InterPro" id="IPR007831">
    <property type="entry name" value="T2SS_GspE_N"/>
</dbReference>
<dbReference type="EMBL" id="LIBO01000268">
    <property type="protein sequence ID" value="KRO60708.1"/>
    <property type="molecule type" value="Genomic_DNA"/>
</dbReference>
<dbReference type="InterPro" id="IPR001482">
    <property type="entry name" value="T2SS/T4SS_dom"/>
</dbReference>
<evidence type="ECO:0000256" key="2">
    <source>
        <dbReference type="ARBA" id="ARBA00022741"/>
    </source>
</evidence>
<evidence type="ECO:0000259" key="4">
    <source>
        <dbReference type="SMART" id="SM00382"/>
    </source>
</evidence>
<dbReference type="InterPro" id="IPR003593">
    <property type="entry name" value="AAA+_ATPase"/>
</dbReference>
<protein>
    <recommendedName>
        <fullName evidence="4">AAA+ ATPase domain-containing protein</fullName>
    </recommendedName>
</protein>
<dbReference type="Pfam" id="PF05157">
    <property type="entry name" value="MshEN"/>
    <property type="match status" value="1"/>
</dbReference>
<organism evidence="5 6">
    <name type="scientific">Verrucomicrobia subdivision 6 bacterium BACL9 MAG-120507-bin52</name>
    <dbReference type="NCBI Taxonomy" id="1655590"/>
    <lineage>
        <taxon>Bacteria</taxon>
        <taxon>Pseudomonadati</taxon>
        <taxon>Verrucomicrobiota</taxon>
        <taxon>Verrucomicrobiia</taxon>
        <taxon>Verrucomicrobiales</taxon>
        <taxon>Verrucomicrobia subdivision 6</taxon>
    </lineage>
</organism>
<evidence type="ECO:0000313" key="6">
    <source>
        <dbReference type="Proteomes" id="UP000051269"/>
    </source>
</evidence>
<proteinExistence type="inferred from homology"/>
<reference evidence="5 6" key="1">
    <citation type="submission" date="2015-10" db="EMBL/GenBank/DDBJ databases">
        <title>Metagenome-Assembled Genomes uncover a global brackish microbiome.</title>
        <authorList>
            <person name="Hugerth L.W."/>
            <person name="Larsson J."/>
            <person name="Alneberg J."/>
            <person name="Lindh M.V."/>
            <person name="Legrand C."/>
            <person name="Pinhassi J."/>
            <person name="Andersson A.F."/>
        </authorList>
    </citation>
    <scope>NUCLEOTIDE SEQUENCE [LARGE SCALE GENOMIC DNA]</scope>
    <source>
        <strain evidence="5">BACL18 MAG-120507-bin52</strain>
    </source>
</reference>
<dbReference type="SUPFAM" id="SSF160246">
    <property type="entry name" value="EspE N-terminal domain-like"/>
    <property type="match status" value="1"/>
</dbReference>
<name>A0A0R2RE26_9BACT</name>
<keyword evidence="2" id="KW-0547">Nucleotide-binding</keyword>
<dbReference type="PANTHER" id="PTHR30258:SF2">
    <property type="entry name" value="COMG OPERON PROTEIN 1"/>
    <property type="match status" value="1"/>
</dbReference>
<dbReference type="CDD" id="cd01129">
    <property type="entry name" value="PulE-GspE-like"/>
    <property type="match status" value="1"/>
</dbReference>
<dbReference type="GO" id="GO:0005524">
    <property type="term" value="F:ATP binding"/>
    <property type="evidence" value="ECO:0007669"/>
    <property type="project" value="UniProtKB-KW"/>
</dbReference>
<keyword evidence="3" id="KW-0067">ATP-binding</keyword>
<evidence type="ECO:0000256" key="1">
    <source>
        <dbReference type="ARBA" id="ARBA00006611"/>
    </source>
</evidence>
<accession>A0A0R2RE26</accession>
<comment type="caution">
    <text evidence="5">The sequence shown here is derived from an EMBL/GenBank/DDBJ whole genome shotgun (WGS) entry which is preliminary data.</text>
</comment>
<sequence>MGEWLVVWGHATTAQVDLAEREARRKRMTLAESLRDLQFVDPRVIASYIAQRSGTEVADIRKLIVLSDVLDLIPRELALRHLALPLRVEDDGTVVVALGNALDVTHGDAIEQHLRRAVRFVTSTEGDVREAINRHYIQAGLLEKTVDEILSMDAAALAATSESDAPMVRLVDELLLHAISHGVSDIHIQPEERILRIRARKDGLLNEGLLVPKEIQNALTARIKILGGMDITETRLPQAGRYNFDAGSRPVDFRFSSLPTAFGESLVLRLLDRSSLQLELVSLGFDDEMQAKFLGLLNRPNGVILVTGPTGSGKTTTLYAALSKLPASERSIFTLEDPVEFNLPLVRQTQVNEKIGLTFASGLRTLLRQDPDIILVGETRDQETAELMVRAALTGHLVLSTLHTNDALGAIPRLVDLGVPSYLLPACLLGVLSQRLVRLLCPNCRQPHPNAESILENLSIPIPADCSRELWKPGGCARCNGSGYRGRVGIVEFLMLDQDYHQVITESNDPVKLLQIARDKGFVTMFQDGLRKCTQGLTTLEEVYRVTNVG</sequence>
<dbReference type="AlphaFoldDB" id="A0A0R2RE26"/>
<gene>
    <name evidence="5" type="ORF">ABR82_02700</name>
</gene>
<evidence type="ECO:0000313" key="5">
    <source>
        <dbReference type="EMBL" id="KRO60708.1"/>
    </source>
</evidence>
<evidence type="ECO:0000256" key="3">
    <source>
        <dbReference type="ARBA" id="ARBA00022840"/>
    </source>
</evidence>
<dbReference type="PANTHER" id="PTHR30258">
    <property type="entry name" value="TYPE II SECRETION SYSTEM PROTEIN GSPE-RELATED"/>
    <property type="match status" value="1"/>
</dbReference>
<feature type="domain" description="AAA+ ATPase" evidence="4">
    <location>
        <begin position="300"/>
        <end position="421"/>
    </location>
</feature>
<dbReference type="FunFam" id="3.40.50.300:FF:000398">
    <property type="entry name" value="Type IV pilus assembly ATPase PilB"/>
    <property type="match status" value="1"/>
</dbReference>
<dbReference type="SUPFAM" id="SSF52540">
    <property type="entry name" value="P-loop containing nucleoside triphosphate hydrolases"/>
    <property type="match status" value="1"/>
</dbReference>
<comment type="similarity">
    <text evidence="1">Belongs to the GSP E family.</text>
</comment>
<dbReference type="Pfam" id="PF00437">
    <property type="entry name" value="T2SSE"/>
    <property type="match status" value="1"/>
</dbReference>
<dbReference type="GO" id="GO:0005886">
    <property type="term" value="C:plasma membrane"/>
    <property type="evidence" value="ECO:0007669"/>
    <property type="project" value="TreeGrafter"/>
</dbReference>
<dbReference type="GO" id="GO:0016887">
    <property type="term" value="F:ATP hydrolysis activity"/>
    <property type="evidence" value="ECO:0007669"/>
    <property type="project" value="TreeGrafter"/>
</dbReference>
<dbReference type="InterPro" id="IPR027417">
    <property type="entry name" value="P-loop_NTPase"/>
</dbReference>
<dbReference type="Gene3D" id="3.30.300.160">
    <property type="entry name" value="Type II secretion system, protein E, N-terminal domain"/>
    <property type="match status" value="1"/>
</dbReference>
<dbReference type="Gene3D" id="3.40.50.300">
    <property type="entry name" value="P-loop containing nucleotide triphosphate hydrolases"/>
    <property type="match status" value="1"/>
</dbReference>